<feature type="compositionally biased region" description="Polar residues" evidence="1">
    <location>
        <begin position="128"/>
        <end position="141"/>
    </location>
</feature>
<feature type="region of interest" description="Disordered" evidence="1">
    <location>
        <begin position="111"/>
        <end position="194"/>
    </location>
</feature>
<accession>U6KF40</accession>
<evidence type="ECO:0000256" key="1">
    <source>
        <dbReference type="SAM" id="MobiDB-lite"/>
    </source>
</evidence>
<proteinExistence type="predicted"/>
<dbReference type="VEuPathDB" id="ToxoDB:EMH_0090700"/>
<feature type="compositionally biased region" description="Basic and acidic residues" evidence="1">
    <location>
        <begin position="156"/>
        <end position="175"/>
    </location>
</feature>
<reference evidence="2" key="1">
    <citation type="submission" date="2013-10" db="EMBL/GenBank/DDBJ databases">
        <title>Genomic analysis of the causative agents of coccidiosis in chickens.</title>
        <authorList>
            <person name="Reid A.J."/>
            <person name="Blake D."/>
            <person name="Billington K."/>
            <person name="Browne H."/>
            <person name="Dunn M."/>
            <person name="Hung S."/>
            <person name="Kawahara F."/>
            <person name="Miranda-Saavedra D."/>
            <person name="Mourier T."/>
            <person name="Nagra H."/>
            <person name="Otto T.D."/>
            <person name="Rawlings N."/>
            <person name="Sanchez A."/>
            <person name="Sanders M."/>
            <person name="Subramaniam C."/>
            <person name="Tay Y."/>
            <person name="Dear P."/>
            <person name="Doerig C."/>
            <person name="Gruber A."/>
            <person name="Parkinson J."/>
            <person name="Shirley M."/>
            <person name="Wan K.L."/>
            <person name="Berriman M."/>
            <person name="Tomley F."/>
            <person name="Pain A."/>
        </authorList>
    </citation>
    <scope>NUCLEOTIDE SEQUENCE [LARGE SCALE GENOMIC DNA]</scope>
    <source>
        <strain evidence="2">Houghton</strain>
    </source>
</reference>
<evidence type="ECO:0000313" key="3">
    <source>
        <dbReference type="Proteomes" id="UP000030744"/>
    </source>
</evidence>
<sequence>MKEAPMQPAASVADLHTSQSTGDEVSRRVRHQQPPTASEVNPVALKTNETEPEVLETGVAPVDTTAEDSGGLQGHSETRPAGSSKALLADAAAYLGSNGWRLNRNCRLKPAGNADGSASTRVPGPVASASTDNEPQSLSEQQSKERSSDDGEDVEERCAEIPVSEERENGVKEEENGISGIQPIDAGDTQSGSKVGLASQQRLRISQVQTQAMIDAEAETSDVLEMQDELSSKIDILQSAFEEVTAANNHQRTTITPLYFQ</sequence>
<keyword evidence="3" id="KW-1185">Reference proteome</keyword>
<protein>
    <submittedName>
        <fullName evidence="2">Uncharacterized protein</fullName>
    </submittedName>
</protein>
<gene>
    <name evidence="2" type="ORF">EMH_0090700</name>
</gene>
<reference evidence="2" key="2">
    <citation type="submission" date="2013-10" db="EMBL/GenBank/DDBJ databases">
        <authorList>
            <person name="Aslett M."/>
        </authorList>
    </citation>
    <scope>NUCLEOTIDE SEQUENCE [LARGE SCALE GENOMIC DNA]</scope>
    <source>
        <strain evidence="2">Houghton</strain>
    </source>
</reference>
<dbReference type="AlphaFoldDB" id="U6KF40"/>
<feature type="region of interest" description="Disordered" evidence="1">
    <location>
        <begin position="1"/>
        <end position="84"/>
    </location>
</feature>
<dbReference type="GeneID" id="60404522"/>
<dbReference type="EMBL" id="HG736293">
    <property type="protein sequence ID" value="CDJ36569.1"/>
    <property type="molecule type" value="Genomic_DNA"/>
</dbReference>
<organism evidence="2 3">
    <name type="scientific">Eimeria mitis</name>
    <dbReference type="NCBI Taxonomy" id="44415"/>
    <lineage>
        <taxon>Eukaryota</taxon>
        <taxon>Sar</taxon>
        <taxon>Alveolata</taxon>
        <taxon>Apicomplexa</taxon>
        <taxon>Conoidasida</taxon>
        <taxon>Coccidia</taxon>
        <taxon>Eucoccidiorida</taxon>
        <taxon>Eimeriorina</taxon>
        <taxon>Eimeriidae</taxon>
        <taxon>Eimeria</taxon>
    </lineage>
</organism>
<evidence type="ECO:0000313" key="2">
    <source>
        <dbReference type="EMBL" id="CDJ36569.1"/>
    </source>
</evidence>
<dbReference type="RefSeq" id="XP_037878857.1">
    <property type="nucleotide sequence ID" value="XM_038023003.1"/>
</dbReference>
<dbReference type="Proteomes" id="UP000030744">
    <property type="component" value="Unassembled WGS sequence"/>
</dbReference>
<dbReference type="OrthoDB" id="346370at2759"/>
<name>U6KF40_9EIME</name>